<gene>
    <name evidence="2" type="ORF">AS194_10435</name>
</gene>
<dbReference type="InterPro" id="IPR048834">
    <property type="entry name" value="SpaA_pre-album"/>
</dbReference>
<evidence type="ECO:0000313" key="3">
    <source>
        <dbReference type="Proteomes" id="UP000051202"/>
    </source>
</evidence>
<dbReference type="RefSeq" id="WP_058025307.1">
    <property type="nucleotide sequence ID" value="NZ_LNDJ01000087.1"/>
</dbReference>
<dbReference type="Pfam" id="PF20674">
    <property type="entry name" value="SpaA_3"/>
    <property type="match status" value="1"/>
</dbReference>
<dbReference type="Proteomes" id="UP000051202">
    <property type="component" value="Unassembled WGS sequence"/>
</dbReference>
<name>A0A0T6DPP7_9GAMM</name>
<comment type="caution">
    <text evidence="2">The sequence shown here is derived from an EMBL/GenBank/DDBJ whole genome shotgun (WGS) entry which is preliminary data.</text>
</comment>
<evidence type="ECO:0000313" key="2">
    <source>
        <dbReference type="EMBL" id="KRU21925.1"/>
    </source>
</evidence>
<proteinExistence type="predicted"/>
<protein>
    <recommendedName>
        <fullName evidence="1">SpaA-like prealbumin fold domain-containing protein</fullName>
    </recommendedName>
</protein>
<evidence type="ECO:0000259" key="1">
    <source>
        <dbReference type="Pfam" id="PF20674"/>
    </source>
</evidence>
<keyword evidence="3" id="KW-1185">Reference proteome</keyword>
<feature type="domain" description="SpaA-like prealbumin fold" evidence="1">
    <location>
        <begin position="273"/>
        <end position="389"/>
    </location>
</feature>
<dbReference type="AlphaFoldDB" id="A0A0T6DPP7"/>
<dbReference type="EMBL" id="LNDJ01000087">
    <property type="protein sequence ID" value="KRU21925.1"/>
    <property type="molecule type" value="Genomic_DNA"/>
</dbReference>
<sequence>MDSFVKSSTLKSRVTRWIALPSLLILLPNYLALAAVTCDAGFETDSFSAADYTRLAPIASPPAPRTNQAIDGNGTESYLIGSNSLALNGALTQNSTNVYQSATVANTQVFQLAQDFADKNSSRTVSYTFKNKFTDQAQPLNKLSLSIYDIDSSIAGFDSQNTRYFSWFDQVTINGFTSTGAPVAPIVESKGAGITSTAPYRQNSVTSSAVCNGLDENCRLSVTFTDPVVRVDVVYGNNPALNYSSNNLTNNDPAIQVVNIKFDSYCYKPQPRLTYTKALSAPRKANTDQFIVQIKDNADNSVVTNSITSTTTTGSSNTVTTGTGTTGTFKVNPTKTYTLTEAVSGTTNLADYTALYTCKRSDGTTVTALDPKSLKLNYGDNWTCIITNDRSNYNFSGFVFNDNGGITASSSTQYDTSATFTGNGNYANGIFDSNESGIYVSGLQVRLTDCSGNNLSTTSANPQTVSNAAGTLGQYSFTVLPSVLLNKTKVCIIETEPNTWEYPIDTTADSREVTLASNVYDYKTEKNTSGVITRNLDFGELKSQNATLVLKKSQYVHQCNASLNYASIGDTNDPNTGFSMNAANNVKPGNCIAYKIDAYNRGHIDIVDVQIKDILQTAPVISTFQLPKPTGNPSNVYQSSNTSAVMGNNGTIVSDKFDLVKVPTATTVPTKASLYFNSKYGTTTSTP</sequence>
<reference evidence="2 3" key="1">
    <citation type="submission" date="2015-11" db="EMBL/GenBank/DDBJ databases">
        <title>Permanent draft genome of Psychrobacter piscatorii LQ58.</title>
        <authorList>
            <person name="Zhou M."/>
            <person name="Dong B."/>
            <person name="Liu Q."/>
        </authorList>
    </citation>
    <scope>NUCLEOTIDE SEQUENCE [LARGE SCALE GENOMIC DNA]</scope>
    <source>
        <strain evidence="2 3">LQ58</strain>
    </source>
</reference>
<dbReference type="STRING" id="554343.AS194_10435"/>
<organism evidence="2 3">
    <name type="scientific">Psychrobacter piscatorii</name>
    <dbReference type="NCBI Taxonomy" id="554343"/>
    <lineage>
        <taxon>Bacteria</taxon>
        <taxon>Pseudomonadati</taxon>
        <taxon>Pseudomonadota</taxon>
        <taxon>Gammaproteobacteria</taxon>
        <taxon>Moraxellales</taxon>
        <taxon>Moraxellaceae</taxon>
        <taxon>Psychrobacter</taxon>
    </lineage>
</organism>
<accession>A0A0T6DPP7</accession>